<protein>
    <submittedName>
        <fullName evidence="1">Uncharacterized protein</fullName>
    </submittedName>
</protein>
<name>A0A1Y5YV97_9BACI</name>
<reference evidence="2" key="1">
    <citation type="submission" date="2017-04" db="EMBL/GenBank/DDBJ databases">
        <authorList>
            <person name="Criscuolo A."/>
        </authorList>
    </citation>
    <scope>NUCLEOTIDE SEQUENCE [LARGE SCALE GENOMIC DNA]</scope>
</reference>
<organism evidence="1 2">
    <name type="scientific">Bacillus pacificus</name>
    <dbReference type="NCBI Taxonomy" id="2026187"/>
    <lineage>
        <taxon>Bacteria</taxon>
        <taxon>Bacillati</taxon>
        <taxon>Bacillota</taxon>
        <taxon>Bacilli</taxon>
        <taxon>Bacillales</taxon>
        <taxon>Bacillaceae</taxon>
        <taxon>Bacillus</taxon>
        <taxon>Bacillus cereus group</taxon>
    </lineage>
</organism>
<evidence type="ECO:0000313" key="1">
    <source>
        <dbReference type="EMBL" id="SMD65672.1"/>
    </source>
</evidence>
<dbReference type="RefSeq" id="WP_000833376.1">
    <property type="nucleotide sequence ID" value="NZ_FWZB01000019.1"/>
</dbReference>
<sequence length="57" mass="6632">MKRYRVEFTETKSYEAYVEASDADKAIDKVRNGLVEEEELIEKDVIIDGMYLQKKGS</sequence>
<accession>A0A1Y5YV97</accession>
<proteinExistence type="predicted"/>
<evidence type="ECO:0000313" key="2">
    <source>
        <dbReference type="Proteomes" id="UP000194499"/>
    </source>
</evidence>
<gene>
    <name evidence="1" type="ORF">BACERE00191_00411</name>
</gene>
<dbReference type="AlphaFoldDB" id="A0A1Y5YV97"/>
<dbReference type="Proteomes" id="UP000194499">
    <property type="component" value="Unassembled WGS sequence"/>
</dbReference>
<dbReference type="EMBL" id="FWZB01000019">
    <property type="protein sequence ID" value="SMD65672.1"/>
    <property type="molecule type" value="Genomic_DNA"/>
</dbReference>